<keyword evidence="8" id="KW-1185">Reference proteome</keyword>
<evidence type="ECO:0000313" key="7">
    <source>
        <dbReference type="EMBL" id="UOO88705.1"/>
    </source>
</evidence>
<feature type="transmembrane region" description="Helical" evidence="5">
    <location>
        <begin position="33"/>
        <end position="50"/>
    </location>
</feature>
<dbReference type="InterPro" id="IPR010652">
    <property type="entry name" value="DUF1232"/>
</dbReference>
<accession>A0ABY4DYV4</accession>
<protein>
    <submittedName>
        <fullName evidence="7">DUF1232 domain-containing protein</fullName>
    </submittedName>
</protein>
<proteinExistence type="predicted"/>
<evidence type="ECO:0000256" key="2">
    <source>
        <dbReference type="ARBA" id="ARBA00022692"/>
    </source>
</evidence>
<reference evidence="7 8" key="1">
    <citation type="journal article" date="2022" name="Res Sq">
        <title>Evolution of multicellular longitudinally dividing oral cavity symbionts (Neisseriaceae).</title>
        <authorList>
            <person name="Nyongesa S."/>
            <person name="Weber P."/>
            <person name="Bernet E."/>
            <person name="Pullido F."/>
            <person name="Nieckarz M."/>
            <person name="Delaby M."/>
            <person name="Nieves C."/>
            <person name="Viehboeck T."/>
            <person name="Krause N."/>
            <person name="Rivera-Millot A."/>
            <person name="Nakamura A."/>
            <person name="Vischer N."/>
            <person name="VanNieuwenhze M."/>
            <person name="Brun Y."/>
            <person name="Cava F."/>
            <person name="Bulgheresi S."/>
            <person name="Veyrier F."/>
        </authorList>
    </citation>
    <scope>NUCLEOTIDE SEQUENCE [LARGE SCALE GENOMIC DNA]</scope>
    <source>
        <strain evidence="7 8">SN4</strain>
    </source>
</reference>
<feature type="domain" description="DUF1232" evidence="6">
    <location>
        <begin position="35"/>
        <end position="71"/>
    </location>
</feature>
<feature type="transmembrane region" description="Helical" evidence="5">
    <location>
        <begin position="56"/>
        <end position="80"/>
    </location>
</feature>
<comment type="subcellular location">
    <subcellularLocation>
        <location evidence="1">Endomembrane system</location>
        <topology evidence="1">Multi-pass membrane protein</topology>
    </subcellularLocation>
</comment>
<sequence>MNSLFPRCKRWAFALKRDAVTLYLCARHKRTPALARLLAMLVAAYALSPIDLIPDFIPILGFVDDVILIPLGVWLVLRLIPAELIAEQRLRASQLLQRPRSKLAAGIIIAIWLCFGVTLMVCLFQ</sequence>
<keyword evidence="4 5" id="KW-0472">Membrane</keyword>
<keyword evidence="3 5" id="KW-1133">Transmembrane helix</keyword>
<dbReference type="Proteomes" id="UP000832011">
    <property type="component" value="Chromosome"/>
</dbReference>
<evidence type="ECO:0000256" key="4">
    <source>
        <dbReference type="ARBA" id="ARBA00023136"/>
    </source>
</evidence>
<gene>
    <name evidence="7" type="ORF">LVJ82_14740</name>
</gene>
<keyword evidence="2 5" id="KW-0812">Transmembrane</keyword>
<evidence type="ECO:0000256" key="5">
    <source>
        <dbReference type="SAM" id="Phobius"/>
    </source>
</evidence>
<dbReference type="RefSeq" id="WP_058357605.1">
    <property type="nucleotide sequence ID" value="NZ_CABKVG010000010.1"/>
</dbReference>
<evidence type="ECO:0000256" key="1">
    <source>
        <dbReference type="ARBA" id="ARBA00004127"/>
    </source>
</evidence>
<evidence type="ECO:0000313" key="8">
    <source>
        <dbReference type="Proteomes" id="UP000832011"/>
    </source>
</evidence>
<dbReference type="EMBL" id="CP091511">
    <property type="protein sequence ID" value="UOO88705.1"/>
    <property type="molecule type" value="Genomic_DNA"/>
</dbReference>
<feature type="transmembrane region" description="Helical" evidence="5">
    <location>
        <begin position="101"/>
        <end position="124"/>
    </location>
</feature>
<name>A0ABY4DYV4_9NEIS</name>
<dbReference type="Pfam" id="PF06803">
    <property type="entry name" value="DUF1232"/>
    <property type="match status" value="1"/>
</dbReference>
<evidence type="ECO:0000259" key="6">
    <source>
        <dbReference type="Pfam" id="PF06803"/>
    </source>
</evidence>
<evidence type="ECO:0000256" key="3">
    <source>
        <dbReference type="ARBA" id="ARBA00022989"/>
    </source>
</evidence>
<organism evidence="7 8">
    <name type="scientific">Vitreoscilla massiliensis</name>
    <dbReference type="NCBI Taxonomy" id="1689272"/>
    <lineage>
        <taxon>Bacteria</taxon>
        <taxon>Pseudomonadati</taxon>
        <taxon>Pseudomonadota</taxon>
        <taxon>Betaproteobacteria</taxon>
        <taxon>Neisseriales</taxon>
        <taxon>Neisseriaceae</taxon>
        <taxon>Vitreoscilla</taxon>
    </lineage>
</organism>